<dbReference type="GO" id="GO:0003917">
    <property type="term" value="F:DNA topoisomerase type I (single strand cut, ATP-independent) activity"/>
    <property type="evidence" value="ECO:0007669"/>
    <property type="project" value="UniProtKB-EC"/>
</dbReference>
<keyword evidence="2 5" id="KW-0799">Topoisomerase</keyword>
<dbReference type="PANTHER" id="PTHR11390">
    <property type="entry name" value="PROKARYOTIC DNA TOPOISOMERASE"/>
    <property type="match status" value="1"/>
</dbReference>
<dbReference type="Proteomes" id="UP000694728">
    <property type="component" value="Unplaced"/>
</dbReference>
<dbReference type="SUPFAM" id="SSF56712">
    <property type="entry name" value="Prokaryotic type I DNA topoisomerase"/>
    <property type="match status" value="1"/>
</dbReference>
<name>A0A8D1H9F0_PIG</name>
<dbReference type="EC" id="5.6.2.1" evidence="5"/>
<reference evidence="8" key="1">
    <citation type="submission" date="2025-08" db="UniProtKB">
        <authorList>
            <consortium name="Ensembl"/>
        </authorList>
    </citation>
    <scope>IDENTIFICATION</scope>
</reference>
<dbReference type="SMART" id="SM00437">
    <property type="entry name" value="TOP1Ac"/>
    <property type="match status" value="1"/>
</dbReference>
<dbReference type="PROSITE" id="PS00396">
    <property type="entry name" value="TOPO_IA_1"/>
    <property type="match status" value="1"/>
</dbReference>
<dbReference type="Gene3D" id="1.10.290.10">
    <property type="entry name" value="Topoisomerase I, domain 4"/>
    <property type="match status" value="1"/>
</dbReference>
<dbReference type="InterPro" id="IPR000380">
    <property type="entry name" value="Topo_IA"/>
</dbReference>
<dbReference type="GO" id="GO:0006265">
    <property type="term" value="P:DNA topological change"/>
    <property type="evidence" value="ECO:0007669"/>
    <property type="project" value="InterPro"/>
</dbReference>
<comment type="similarity">
    <text evidence="1 5">Belongs to the type IA topoisomerase family.</text>
</comment>
<dbReference type="AlphaFoldDB" id="A0A8D1H9F0"/>
<feature type="region of interest" description="Disordered" evidence="6">
    <location>
        <begin position="45"/>
        <end position="64"/>
    </location>
</feature>
<feature type="compositionally biased region" description="Pro residues" evidence="6">
    <location>
        <begin position="45"/>
        <end position="60"/>
    </location>
</feature>
<dbReference type="PANTHER" id="PTHR11390:SF20">
    <property type="entry name" value="DNA TOPOISOMERASE 3-BETA-1"/>
    <property type="match status" value="1"/>
</dbReference>
<evidence type="ECO:0000313" key="8">
    <source>
        <dbReference type="Ensembl" id="ENSSSCP00045015724.1"/>
    </source>
</evidence>
<organism evidence="8 9">
    <name type="scientific">Sus scrofa</name>
    <name type="common">Pig</name>
    <dbReference type="NCBI Taxonomy" id="9823"/>
    <lineage>
        <taxon>Eukaryota</taxon>
        <taxon>Metazoa</taxon>
        <taxon>Chordata</taxon>
        <taxon>Craniata</taxon>
        <taxon>Vertebrata</taxon>
        <taxon>Euteleostomi</taxon>
        <taxon>Mammalia</taxon>
        <taxon>Eutheria</taxon>
        <taxon>Laurasiatheria</taxon>
        <taxon>Artiodactyla</taxon>
        <taxon>Suina</taxon>
        <taxon>Suidae</taxon>
        <taxon>Sus</taxon>
    </lineage>
</organism>
<evidence type="ECO:0000313" key="9">
    <source>
        <dbReference type="Proteomes" id="UP000694728"/>
    </source>
</evidence>
<dbReference type="FunFam" id="1.10.290.10:FF:000001">
    <property type="entry name" value="DNA topoisomerase"/>
    <property type="match status" value="1"/>
</dbReference>
<evidence type="ECO:0000256" key="2">
    <source>
        <dbReference type="ARBA" id="ARBA00023029"/>
    </source>
</evidence>
<sequence length="320" mass="34690">MCGLCCPSGTWAEGVAQAECERVLYGCQHLEGDRGVPALLGEPGAPCPPRTLSAPPPPAGMGPQHAMQTAERLYTQGYISYPRTETTHYPESFDLKGPLRQQANHPYWADTVKQLLAEGINRPRKGHDAGDHPPITPMRSATEAELGGEAWRLYEYITRHFIATVSHDCRYLQSTISFRIGPERFTCTGKTVISPGFTEIMPWQSVPLEESLPTCQKGDTFAVGEVKMLEKQTSPPDYLTEAELITLMEKHGIGWSGPRLPTQDGGPICSHLSGAGRPPLLSLHLRSGPAAELPPWALLRPRAALAQGACDSPVGSSPHG</sequence>
<keyword evidence="3 5" id="KW-0238">DNA-binding</keyword>
<accession>A0A8D1H9F0</accession>
<dbReference type="InterPro" id="IPR013826">
    <property type="entry name" value="Topo_IA_cen_sub3"/>
</dbReference>
<dbReference type="InterPro" id="IPR003602">
    <property type="entry name" value="Topo_IA_DNA-bd_dom"/>
</dbReference>
<evidence type="ECO:0000259" key="7">
    <source>
        <dbReference type="PROSITE" id="PS52039"/>
    </source>
</evidence>
<protein>
    <recommendedName>
        <fullName evidence="5">DNA topoisomerase</fullName>
        <ecNumber evidence="5">5.6.2.1</ecNumber>
    </recommendedName>
</protein>
<dbReference type="Gene3D" id="1.10.460.10">
    <property type="entry name" value="Topoisomerase I, domain 2"/>
    <property type="match status" value="1"/>
</dbReference>
<comment type="function">
    <text evidence="5">Introduces a single-strand break via transesterification at a target site in duplex DNA. Releases the supercoiling and torsional tension of DNA introduced during the DNA replication and transcription by transiently cleaving and rejoining one strand of the DNA duplex. The scissile phosphodiester is attacked by the catalytic tyrosine of the enzyme, resulting in the formation of a DNA-(5'-phosphotyrosyl)-enzyme intermediate and the expulsion of a 3'-OH DNA strand.</text>
</comment>
<evidence type="ECO:0000256" key="1">
    <source>
        <dbReference type="ARBA" id="ARBA00009446"/>
    </source>
</evidence>
<dbReference type="Ensembl" id="ENSSSCT00045022791.1">
    <property type="protein sequence ID" value="ENSSSCP00045015724.1"/>
    <property type="gene ID" value="ENSSSCG00045013363.1"/>
</dbReference>
<keyword evidence="4 5" id="KW-0413">Isomerase</keyword>
<dbReference type="InterPro" id="IPR023406">
    <property type="entry name" value="Topo_IA_AS"/>
</dbReference>
<evidence type="ECO:0000256" key="6">
    <source>
        <dbReference type="SAM" id="MobiDB-lite"/>
    </source>
</evidence>
<evidence type="ECO:0000256" key="3">
    <source>
        <dbReference type="ARBA" id="ARBA00023125"/>
    </source>
</evidence>
<evidence type="ECO:0000256" key="5">
    <source>
        <dbReference type="RuleBase" id="RU362092"/>
    </source>
</evidence>
<dbReference type="InterPro" id="IPR013497">
    <property type="entry name" value="Topo_IA_cen"/>
</dbReference>
<comment type="catalytic activity">
    <reaction evidence="5">
        <text>ATP-independent breakage of single-stranded DNA, followed by passage and rejoining.</text>
        <dbReference type="EC" id="5.6.2.1"/>
    </reaction>
</comment>
<proteinExistence type="inferred from homology"/>
<dbReference type="PROSITE" id="PS52039">
    <property type="entry name" value="TOPO_IA_2"/>
    <property type="match status" value="1"/>
</dbReference>
<dbReference type="InterPro" id="IPR013824">
    <property type="entry name" value="Topo_IA_cen_sub1"/>
</dbReference>
<dbReference type="GO" id="GO:0003677">
    <property type="term" value="F:DNA binding"/>
    <property type="evidence" value="ECO:0007669"/>
    <property type="project" value="UniProtKB-KW"/>
</dbReference>
<dbReference type="Pfam" id="PF01131">
    <property type="entry name" value="Topoisom_bac"/>
    <property type="match status" value="1"/>
</dbReference>
<feature type="domain" description="Topo IA-type catalytic" evidence="7">
    <location>
        <begin position="1"/>
        <end position="320"/>
    </location>
</feature>
<dbReference type="InterPro" id="IPR023405">
    <property type="entry name" value="Topo_IA_core_domain"/>
</dbReference>
<evidence type="ECO:0000256" key="4">
    <source>
        <dbReference type="ARBA" id="ARBA00023235"/>
    </source>
</evidence>